<evidence type="ECO:0000313" key="1">
    <source>
        <dbReference type="EMBL" id="CAF0918991.1"/>
    </source>
</evidence>
<dbReference type="EMBL" id="CAJOBB010000191">
    <property type="protein sequence ID" value="CAF3603330.1"/>
    <property type="molecule type" value="Genomic_DNA"/>
</dbReference>
<dbReference type="Proteomes" id="UP000663860">
    <property type="component" value="Unassembled WGS sequence"/>
</dbReference>
<gene>
    <name evidence="1" type="ORF">IZO911_LOCUS13204</name>
    <name evidence="2" type="ORF">KXQ929_LOCUS5252</name>
</gene>
<dbReference type="AlphaFoldDB" id="A0A814AVF1"/>
<evidence type="ECO:0000313" key="2">
    <source>
        <dbReference type="EMBL" id="CAF3603330.1"/>
    </source>
</evidence>
<dbReference type="EMBL" id="CAJNOE010000105">
    <property type="protein sequence ID" value="CAF0918991.1"/>
    <property type="molecule type" value="Genomic_DNA"/>
</dbReference>
<proteinExistence type="predicted"/>
<comment type="caution">
    <text evidence="1">The sequence shown here is derived from an EMBL/GenBank/DDBJ whole genome shotgun (WGS) entry which is preliminary data.</text>
</comment>
<protein>
    <submittedName>
        <fullName evidence="1">Uncharacterized protein</fullName>
    </submittedName>
</protein>
<name>A0A814AVF1_9BILA</name>
<sequence length="85" mass="9663">MTSVSYSSRLADFFRSYIPLRRKSNSIRTGYAAAYPQVKQYHRQRSNLLSCIPLCYKSKQNSSIQGCASFARFGTYQEGDTEDGC</sequence>
<organism evidence="1 3">
    <name type="scientific">Adineta steineri</name>
    <dbReference type="NCBI Taxonomy" id="433720"/>
    <lineage>
        <taxon>Eukaryota</taxon>
        <taxon>Metazoa</taxon>
        <taxon>Spiralia</taxon>
        <taxon>Gnathifera</taxon>
        <taxon>Rotifera</taxon>
        <taxon>Eurotatoria</taxon>
        <taxon>Bdelloidea</taxon>
        <taxon>Adinetida</taxon>
        <taxon>Adinetidae</taxon>
        <taxon>Adineta</taxon>
    </lineage>
</organism>
<dbReference type="Proteomes" id="UP000663868">
    <property type="component" value="Unassembled WGS sequence"/>
</dbReference>
<reference evidence="1" key="1">
    <citation type="submission" date="2021-02" db="EMBL/GenBank/DDBJ databases">
        <authorList>
            <person name="Nowell W R."/>
        </authorList>
    </citation>
    <scope>NUCLEOTIDE SEQUENCE</scope>
</reference>
<evidence type="ECO:0000313" key="3">
    <source>
        <dbReference type="Proteomes" id="UP000663860"/>
    </source>
</evidence>
<accession>A0A814AVF1</accession>